<evidence type="ECO:0000256" key="8">
    <source>
        <dbReference type="SAM" id="Coils"/>
    </source>
</evidence>
<dbReference type="InterPro" id="IPR019821">
    <property type="entry name" value="Kinesin_motor_CS"/>
</dbReference>
<protein>
    <recommendedName>
        <fullName evidence="7">Kinesin-like protein</fullName>
    </recommendedName>
</protein>
<evidence type="ECO:0000256" key="7">
    <source>
        <dbReference type="RuleBase" id="RU000394"/>
    </source>
</evidence>
<name>A0A9W6YT63_AMBMO</name>
<reference evidence="11" key="1">
    <citation type="submission" date="2023-04" db="EMBL/GenBank/DDBJ databases">
        <title>Ambrosiozyma monospora NBRC 1965.</title>
        <authorList>
            <person name="Ichikawa N."/>
            <person name="Sato H."/>
            <person name="Tonouchi N."/>
        </authorList>
    </citation>
    <scope>NUCLEOTIDE SEQUENCE</scope>
    <source>
        <strain evidence="11">NBRC 1965</strain>
    </source>
</reference>
<dbReference type="OrthoDB" id="3176171at2759"/>
<feature type="binding site" evidence="6">
    <location>
        <begin position="443"/>
        <end position="450"/>
    </location>
    <ligand>
        <name>ATP</name>
        <dbReference type="ChEBI" id="CHEBI:30616"/>
    </ligand>
</feature>
<keyword evidence="3 6" id="KW-0547">Nucleotide-binding</keyword>
<evidence type="ECO:0000256" key="3">
    <source>
        <dbReference type="ARBA" id="ARBA00022741"/>
    </source>
</evidence>
<dbReference type="PANTHER" id="PTHR47972:SF45">
    <property type="entry name" value="PROTEIN CLARET SEGREGATIONAL"/>
    <property type="match status" value="1"/>
</dbReference>
<comment type="caution">
    <text evidence="11">The sequence shown here is derived from an EMBL/GenBank/DDBJ whole genome shotgun (WGS) entry which is preliminary data.</text>
</comment>
<keyword evidence="2 7" id="KW-0493">Microtubule</keyword>
<feature type="compositionally biased region" description="Basic and acidic residues" evidence="9">
    <location>
        <begin position="46"/>
        <end position="58"/>
    </location>
</feature>
<dbReference type="PROSITE" id="PS50067">
    <property type="entry name" value="KINESIN_MOTOR_2"/>
    <property type="match status" value="1"/>
</dbReference>
<feature type="compositionally biased region" description="Low complexity" evidence="9">
    <location>
        <begin position="27"/>
        <end position="45"/>
    </location>
</feature>
<gene>
    <name evidence="11" type="ORF">Amon01_000082200</name>
</gene>
<dbReference type="EMBL" id="BSXU01000231">
    <property type="protein sequence ID" value="GMG19897.1"/>
    <property type="molecule type" value="Genomic_DNA"/>
</dbReference>
<dbReference type="InterPro" id="IPR027640">
    <property type="entry name" value="Kinesin-like_fam"/>
</dbReference>
<feature type="coiled-coil region" evidence="8">
    <location>
        <begin position="151"/>
        <end position="211"/>
    </location>
</feature>
<dbReference type="Gene3D" id="3.40.850.10">
    <property type="entry name" value="Kinesin motor domain"/>
    <property type="match status" value="1"/>
</dbReference>
<evidence type="ECO:0000313" key="12">
    <source>
        <dbReference type="Proteomes" id="UP001165063"/>
    </source>
</evidence>
<feature type="coiled-coil region" evidence="8">
    <location>
        <begin position="248"/>
        <end position="324"/>
    </location>
</feature>
<dbReference type="SUPFAM" id="SSF52540">
    <property type="entry name" value="P-loop containing nucleoside triphosphate hydrolases"/>
    <property type="match status" value="1"/>
</dbReference>
<evidence type="ECO:0000256" key="5">
    <source>
        <dbReference type="ARBA" id="ARBA00023175"/>
    </source>
</evidence>
<keyword evidence="4 6" id="KW-0067">ATP-binding</keyword>
<dbReference type="PRINTS" id="PR00380">
    <property type="entry name" value="KINESINHEAVY"/>
</dbReference>
<evidence type="ECO:0000256" key="6">
    <source>
        <dbReference type="PROSITE-ProRule" id="PRU00283"/>
    </source>
</evidence>
<dbReference type="GO" id="GO:0003777">
    <property type="term" value="F:microtubule motor activity"/>
    <property type="evidence" value="ECO:0007669"/>
    <property type="project" value="InterPro"/>
</dbReference>
<dbReference type="GO" id="GO:0005524">
    <property type="term" value="F:ATP binding"/>
    <property type="evidence" value="ECO:0007669"/>
    <property type="project" value="UniProtKB-UniRule"/>
</dbReference>
<evidence type="ECO:0000313" key="11">
    <source>
        <dbReference type="EMBL" id="GMG19897.1"/>
    </source>
</evidence>
<evidence type="ECO:0000256" key="1">
    <source>
        <dbReference type="ARBA" id="ARBA00010899"/>
    </source>
</evidence>
<dbReference type="Pfam" id="PF00225">
    <property type="entry name" value="Kinesin"/>
    <property type="match status" value="1"/>
</dbReference>
<dbReference type="GO" id="GO:0007018">
    <property type="term" value="P:microtubule-based movement"/>
    <property type="evidence" value="ECO:0007669"/>
    <property type="project" value="InterPro"/>
</dbReference>
<proteinExistence type="inferred from homology"/>
<dbReference type="InterPro" id="IPR001752">
    <property type="entry name" value="Kinesin_motor_dom"/>
</dbReference>
<dbReference type="InterPro" id="IPR036961">
    <property type="entry name" value="Kinesin_motor_dom_sf"/>
</dbReference>
<dbReference type="InterPro" id="IPR027417">
    <property type="entry name" value="P-loop_NTPase"/>
</dbReference>
<evidence type="ECO:0000256" key="9">
    <source>
        <dbReference type="SAM" id="MobiDB-lite"/>
    </source>
</evidence>
<dbReference type="GO" id="GO:0008017">
    <property type="term" value="F:microtubule binding"/>
    <property type="evidence" value="ECO:0007669"/>
    <property type="project" value="InterPro"/>
</dbReference>
<dbReference type="AlphaFoldDB" id="A0A9W6YT63"/>
<keyword evidence="12" id="KW-1185">Reference proteome</keyword>
<dbReference type="SMART" id="SM00129">
    <property type="entry name" value="KISc"/>
    <property type="match status" value="1"/>
</dbReference>
<evidence type="ECO:0000256" key="2">
    <source>
        <dbReference type="ARBA" id="ARBA00022701"/>
    </source>
</evidence>
<dbReference type="Proteomes" id="UP001165063">
    <property type="component" value="Unassembled WGS sequence"/>
</dbReference>
<dbReference type="PROSITE" id="PS00411">
    <property type="entry name" value="KINESIN_MOTOR_1"/>
    <property type="match status" value="1"/>
</dbReference>
<keyword evidence="8" id="KW-0175">Coiled coil</keyword>
<feature type="region of interest" description="Disordered" evidence="9">
    <location>
        <begin position="1"/>
        <end position="58"/>
    </location>
</feature>
<keyword evidence="5 6" id="KW-0505">Motor protein</keyword>
<dbReference type="PANTHER" id="PTHR47972">
    <property type="entry name" value="KINESIN-LIKE PROTEIN KLP-3"/>
    <property type="match status" value="1"/>
</dbReference>
<evidence type="ECO:0000256" key="4">
    <source>
        <dbReference type="ARBA" id="ARBA00022840"/>
    </source>
</evidence>
<organism evidence="11 12">
    <name type="scientific">Ambrosiozyma monospora</name>
    <name type="common">Yeast</name>
    <name type="synonym">Endomycopsis monosporus</name>
    <dbReference type="NCBI Taxonomy" id="43982"/>
    <lineage>
        <taxon>Eukaryota</taxon>
        <taxon>Fungi</taxon>
        <taxon>Dikarya</taxon>
        <taxon>Ascomycota</taxon>
        <taxon>Saccharomycotina</taxon>
        <taxon>Pichiomycetes</taxon>
        <taxon>Pichiales</taxon>
        <taxon>Pichiaceae</taxon>
        <taxon>Ambrosiozyma</taxon>
    </lineage>
</organism>
<feature type="domain" description="Kinesin motor" evidence="10">
    <location>
        <begin position="345"/>
        <end position="687"/>
    </location>
</feature>
<sequence length="695" mass="80216">MNDITNTALGGDSLPVSRKRKISDAFSSSQSVPQQQQQPPSLVKQQKLDNSKSDLKNMRDRRQQLEAVLKEKQTAKDSLRKLQSELWSIRTDIPELELKLEKLMDEHRAIERGYKLKQGDLDLLSSKRDKQIHELQLGFELFQKEDEVKLNQEVERLADKFFNEAQQKEEQRRKRNKQERENLESQLAELNKKKKAIEQSFEDQISNLKREGEIKIENMKSDYHLKKQAIRLQIENTKAEIGITHDRMKDAELTISKNNDKIEKLSNEFKIAKANSGEFEEKTKSLRLEVSSLIQFSADRSKEYEQLREKSQKFVDDTKALREKLLEEETARRKLHNKLQEIKGNIRVFCRIKPELETNSFPHKITSLLETTDGKEHLSISEVPNTDQRQLQFNSNKSNIKRFNFGFDKIFDMESSNAEIFEEISQLVQSALDGYNVCIFTYGQTGSGKTYTMSNPNDGMIPRSVKLIFNRIEQLREMYWEFKVEGQFLEIYNENINDLMTESYLKNLDKIKHQIKHNEIEQTTTITDLTTIPLSNAEEVSSILETANRNRMTASTNSNNRSSRSHSVFIISLKAYNSQTGESTTGKLNLIDLAGSERISQSLVTGDRLRETQNINKSLSSLGDVIISLGNKKSQHIPYRNSKLTYLLQYSLGGNSKTLMFVNVSPNVKHFNESLNSLRFATKVNNTHIGQATKN</sequence>
<comment type="similarity">
    <text evidence="1">Belongs to the TRAFAC class myosin-kinesin ATPase superfamily. Kinesin family. KIN-14 subfamily.</text>
</comment>
<dbReference type="GO" id="GO:0005874">
    <property type="term" value="C:microtubule"/>
    <property type="evidence" value="ECO:0007669"/>
    <property type="project" value="UniProtKB-KW"/>
</dbReference>
<accession>A0A9W6YT63</accession>
<evidence type="ECO:0000259" key="10">
    <source>
        <dbReference type="PROSITE" id="PS50067"/>
    </source>
</evidence>